<protein>
    <submittedName>
        <fullName evidence="3">Unannotated protein</fullName>
    </submittedName>
</protein>
<dbReference type="EMBL" id="CAEZUJ010000021">
    <property type="protein sequence ID" value="CAB4599659.1"/>
    <property type="molecule type" value="Genomic_DNA"/>
</dbReference>
<dbReference type="EMBL" id="CAEZXH010000073">
    <property type="protein sequence ID" value="CAB4689696.1"/>
    <property type="molecule type" value="Genomic_DNA"/>
</dbReference>
<evidence type="ECO:0000313" key="1">
    <source>
        <dbReference type="EMBL" id="CAB4599659.1"/>
    </source>
</evidence>
<dbReference type="EMBL" id="CAEZZS010000044">
    <property type="protein sequence ID" value="CAB4780102.1"/>
    <property type="molecule type" value="Genomic_DNA"/>
</dbReference>
<dbReference type="EMBL" id="CAFBLI010000044">
    <property type="protein sequence ID" value="CAB4866596.1"/>
    <property type="molecule type" value="Genomic_DNA"/>
</dbReference>
<dbReference type="AlphaFoldDB" id="A0A6J6W4V8"/>
<reference evidence="3" key="1">
    <citation type="submission" date="2020-05" db="EMBL/GenBank/DDBJ databases">
        <authorList>
            <person name="Chiriac C."/>
            <person name="Salcher M."/>
            <person name="Ghai R."/>
            <person name="Kavagutti S V."/>
        </authorList>
    </citation>
    <scope>NUCLEOTIDE SEQUENCE</scope>
</reference>
<dbReference type="Gene3D" id="3.90.550.10">
    <property type="entry name" value="Spore Coat Polysaccharide Biosynthesis Protein SpsA, Chain A"/>
    <property type="match status" value="1"/>
</dbReference>
<accession>A0A6J6W4V8</accession>
<dbReference type="InterPro" id="IPR029044">
    <property type="entry name" value="Nucleotide-diphossugar_trans"/>
</dbReference>
<organism evidence="3">
    <name type="scientific">freshwater metagenome</name>
    <dbReference type="NCBI Taxonomy" id="449393"/>
    <lineage>
        <taxon>unclassified sequences</taxon>
        <taxon>metagenomes</taxon>
        <taxon>ecological metagenomes</taxon>
    </lineage>
</organism>
<name>A0A6J6W4V8_9ZZZZ</name>
<evidence type="ECO:0000313" key="2">
    <source>
        <dbReference type="EMBL" id="CAB4689696.1"/>
    </source>
</evidence>
<proteinExistence type="predicted"/>
<dbReference type="SUPFAM" id="SSF53448">
    <property type="entry name" value="Nucleotide-diphospho-sugar transferases"/>
    <property type="match status" value="1"/>
</dbReference>
<evidence type="ECO:0000313" key="4">
    <source>
        <dbReference type="EMBL" id="CAB4866596.1"/>
    </source>
</evidence>
<sequence>MSKVILVGTISNAEKKLEKDLYKVLNSLYLFEEIDVFLVESDSSDSTIAVIDRISEKNPKFHYVSLGNLKITIPNRIERIRKCRNEYIKYIRLNFPTKKWDYVVVADLDGMNSALKSSSISKLFASQLSWDACFPNQKHGYYDLYALREETWMPRNCFTDLDLIKSQIAKNTLKRYNFIKRIERLIAFDQARKISLYDKMRVISKKTHWIKVDSAFGGLGIYKSKWFLTYDYSGRSDNDTLDSEHVDFHLKCREAGAEFFIVPSMINSNWNEYNVNRYFIIRQLRQYVANHKNVQAVIFKLFRHV</sequence>
<gene>
    <name evidence="1" type="ORF">UFOPK1811_00696</name>
    <name evidence="2" type="ORF">UFOPK2360_01068</name>
    <name evidence="3" type="ORF">UFOPK2922_00971</name>
    <name evidence="4" type="ORF">UFOPK3306_00716</name>
</gene>
<evidence type="ECO:0000313" key="3">
    <source>
        <dbReference type="EMBL" id="CAB4780102.1"/>
    </source>
</evidence>